<dbReference type="OrthoDB" id="7156875at2"/>
<dbReference type="GO" id="GO:0009289">
    <property type="term" value="C:pilus"/>
    <property type="evidence" value="ECO:0007669"/>
    <property type="project" value="UniProtKB-SubCell"/>
</dbReference>
<comment type="similarity">
    <text evidence="2">Belongs to the PilY1 family.</text>
</comment>
<dbReference type="GO" id="GO:0046872">
    <property type="term" value="F:metal ion binding"/>
    <property type="evidence" value="ECO:0007669"/>
    <property type="project" value="UniProtKB-KW"/>
</dbReference>
<keyword evidence="6" id="KW-0281">Fimbrium</keyword>
<accession>A0A370FH50</accession>
<dbReference type="RefSeq" id="WP_147284358.1">
    <property type="nucleotide sequence ID" value="NZ_QQAV01000004.1"/>
</dbReference>
<keyword evidence="4" id="KW-0479">Metal-binding</keyword>
<dbReference type="InterPro" id="IPR011047">
    <property type="entry name" value="Quinoprotein_ADH-like_sf"/>
</dbReference>
<evidence type="ECO:0000256" key="6">
    <source>
        <dbReference type="ARBA" id="ARBA00023263"/>
    </source>
</evidence>
<name>A0A370FH50_9BURK</name>
<dbReference type="EMBL" id="QQAV01000004">
    <property type="protein sequence ID" value="RDI25293.1"/>
    <property type="molecule type" value="Genomic_DNA"/>
</dbReference>
<evidence type="ECO:0000313" key="9">
    <source>
        <dbReference type="Proteomes" id="UP000255265"/>
    </source>
</evidence>
<organism evidence="8 9">
    <name type="scientific">Pseudacidovorax intermedius</name>
    <dbReference type="NCBI Taxonomy" id="433924"/>
    <lineage>
        <taxon>Bacteria</taxon>
        <taxon>Pseudomonadati</taxon>
        <taxon>Pseudomonadota</taxon>
        <taxon>Betaproteobacteria</taxon>
        <taxon>Burkholderiales</taxon>
        <taxon>Comamonadaceae</taxon>
        <taxon>Pseudacidovorax</taxon>
    </lineage>
</organism>
<sequence length="1369" mass="142952">MNASLRRHVARARSWRVQLGLLALGLVAPALGAVTDLATAPLETSSATLVKPNILYVLDNSGSMVWDFMPDWAGDSDYRNNDSLVRNSRFNGVYYDPAITYSPPLYYDGSSYPSMTAANTSTWTRVPYDGFGAMSTSNIPNTGTNNLFTNSNSGSTQNLTSQAYYYTFVPGEYCTAANLRTCNTQSAPSTTYPFAAYLRWCTSASLTNCQASRIDSSSAPATYTYERPAGLPTTATLSVSGLTFLTGTSVSSIKVNGLEILSATTSSSTSTSTVAARIAANINSCTTATTGNCQVAGFSASASGSTVTVSAPDGNTTGTPVVTRSGNFSVTPTAFSGGTPGSNLLTTITSSTATYTYPGSTTRASTRTDCTTNTTTCTYAEEMTNFANWWAYYRTRMQAMKSATSIAFNTLTANYRLGYMSINNSSGTTNFLNVADNNAGSGGQKQLWYSRLTTALPGGGTPLRFALSQAGQYYAAKVSSINGVTTTDPMQYACQRNYTLLSTDGYWNASTATGQLGVTVTGGAIGDRDGAESRPFLDGNAIADTLADVAEYYYVTDLRASAFGNTTNSAGTDVSSNAYSNKLQNMVTSTIGLGASGFMLYDPDYANATSGDYFAVANGTLTSSSTQTAGTCIWQSSGRCTWPTPVGDTQTAIDDLWHAAVNGRGTYYSAANAADIKAGLSNFLNTVDATTASSAAVAQSAQVLSTSTSSYTYSATFCSGKWFGDLARYPVDATTGATGTTPDWSLSGVGSDCASNSGALTTAPLLDNTAYTARTLFTYDAANNARVSFDWSSLTPTMQGYFQIASISSMSQLCTAGTSCLPADQRVDSTQAGTTTGAGGLNLVNYLRGDRSNEGTPRTRYYRSRTHVLGDIVNSAPVYVQAPIRNYADTGYAAYKSAQASRTGMVYVGANDGMLHAINASTGAEAWAYIPSVLLPNLYKLADKNYAANHSYFVDGQITQADVYANGSWRTILVGGLGGGGRAYWALDVTNPASPSVLWEFGSSSVLPSSRRDDDVGFTYGAPVVTKLSDGTWVAIVSSGYNNLSPGSGQGTIWVLNAVTGALIKKIGNGLGTSGTGTVTGCSAAPCPSGLSQISAWTDSTVDNTATQVYGGDLYGNLWRFDLRNLTASGGTAPVQLLAVLTDASNARQPVTTTPELGLAAGQHVVFVGTGAYLGVTDVTTTQAQTMYAIKDPLTTSTSALFNTPRTNACTTGATTNCFMPITLTDNAGTRTASSLANTTMDFRTMNGWYADLPRSGERVDVDPILYAGTLVYVSNTPSNAGACTTGGSSFINYVNFATGLAVTGTTNVGALLSSAGVSSAATLSITPSGRIVATTKDSTGAVKITTVPTSTTATGTRRISWRRLQDGS</sequence>
<dbReference type="InterPro" id="IPR018391">
    <property type="entry name" value="PQQ_b-propeller_rpt"/>
</dbReference>
<evidence type="ECO:0000313" key="8">
    <source>
        <dbReference type="EMBL" id="RDI25293.1"/>
    </source>
</evidence>
<evidence type="ECO:0000256" key="4">
    <source>
        <dbReference type="ARBA" id="ARBA00022723"/>
    </source>
</evidence>
<keyword evidence="5" id="KW-0106">Calcium</keyword>
<evidence type="ECO:0000259" key="7">
    <source>
        <dbReference type="Pfam" id="PF05567"/>
    </source>
</evidence>
<evidence type="ECO:0000256" key="3">
    <source>
        <dbReference type="ARBA" id="ARBA00022558"/>
    </source>
</evidence>
<dbReference type="Proteomes" id="UP000255265">
    <property type="component" value="Unassembled WGS sequence"/>
</dbReference>
<evidence type="ECO:0000256" key="5">
    <source>
        <dbReference type="ARBA" id="ARBA00022837"/>
    </source>
</evidence>
<dbReference type="InterPro" id="IPR008707">
    <property type="entry name" value="B-propeller_PilY1"/>
</dbReference>
<comment type="caution">
    <text evidence="8">The sequence shown here is derived from an EMBL/GenBank/DDBJ whole genome shotgun (WGS) entry which is preliminary data.</text>
</comment>
<keyword evidence="9" id="KW-1185">Reference proteome</keyword>
<feature type="domain" description="PilY1 beta-propeller" evidence="7">
    <location>
        <begin position="869"/>
        <end position="1199"/>
    </location>
</feature>
<dbReference type="SUPFAM" id="SSF50998">
    <property type="entry name" value="Quinoprotein alcohol dehydrogenase-like"/>
    <property type="match status" value="1"/>
</dbReference>
<comment type="subcellular location">
    <subcellularLocation>
        <location evidence="1">Fimbrium</location>
    </subcellularLocation>
</comment>
<evidence type="ECO:0000256" key="1">
    <source>
        <dbReference type="ARBA" id="ARBA00004561"/>
    </source>
</evidence>
<evidence type="ECO:0000256" key="2">
    <source>
        <dbReference type="ARBA" id="ARBA00008387"/>
    </source>
</evidence>
<dbReference type="Pfam" id="PF05567">
    <property type="entry name" value="T4P_PilY1"/>
    <property type="match status" value="1"/>
</dbReference>
<reference evidence="8 9" key="1">
    <citation type="submission" date="2018-07" db="EMBL/GenBank/DDBJ databases">
        <title>Genomic Encyclopedia of Type Strains, Phase IV (KMG-IV): sequencing the most valuable type-strain genomes for metagenomic binning, comparative biology and taxonomic classification.</title>
        <authorList>
            <person name="Goeker M."/>
        </authorList>
    </citation>
    <scope>NUCLEOTIDE SEQUENCE [LARGE SCALE GENOMIC DNA]</scope>
    <source>
        <strain evidence="8 9">DSM 21352</strain>
    </source>
</reference>
<proteinExistence type="inferred from homology"/>
<gene>
    <name evidence="8" type="ORF">DFR41_104353</name>
</gene>
<dbReference type="SMART" id="SM00564">
    <property type="entry name" value="PQQ"/>
    <property type="match status" value="2"/>
</dbReference>
<protein>
    <submittedName>
        <fullName evidence="8">Type IV pilus assembly protein PilY1</fullName>
    </submittedName>
</protein>
<keyword evidence="3" id="KW-1029">Fimbrium biogenesis</keyword>